<evidence type="ECO:0000313" key="3">
    <source>
        <dbReference type="Proteomes" id="UP000838686"/>
    </source>
</evidence>
<evidence type="ECO:0000256" key="1">
    <source>
        <dbReference type="SAM" id="SignalP"/>
    </source>
</evidence>
<dbReference type="RefSeq" id="WP_236344527.1">
    <property type="nucleotide sequence ID" value="NZ_CAKMMF010000027.1"/>
</dbReference>
<feature type="chain" id="PRO_5046924359" description="Lipoprotein" evidence="1">
    <location>
        <begin position="20"/>
        <end position="207"/>
    </location>
</feature>
<proteinExistence type="predicted"/>
<dbReference type="EMBL" id="CAKMMF010000027">
    <property type="protein sequence ID" value="CAH1216797.1"/>
    <property type="molecule type" value="Genomic_DNA"/>
</dbReference>
<evidence type="ECO:0008006" key="4">
    <source>
        <dbReference type="Google" id="ProtNLM"/>
    </source>
</evidence>
<sequence length="207" mass="24212">MRKVYLGMFLFLSMQLLIACSGVDESGLDNYSKALKGSKVARYFEDGVKFEQIKIKTTPTGYKFYKYEIQANVKESYEELIDEKKYDTLISAFRTVLEVGRQFDCGKEDICTIDRISFIRNENSYVLSGEETFFLEHMKMTINGRPYEVPNMVGMTESEVRTALGEPDAILETESDIEGDKRYRWWYKNKGYLYFAYDEVQRVAFKD</sequence>
<feature type="signal peptide" evidence="1">
    <location>
        <begin position="1"/>
        <end position="19"/>
    </location>
</feature>
<dbReference type="Proteomes" id="UP000838686">
    <property type="component" value="Unassembled WGS sequence"/>
</dbReference>
<accession>A0ABN8GVD1</accession>
<dbReference type="PROSITE" id="PS51257">
    <property type="entry name" value="PROKAR_LIPOPROTEIN"/>
    <property type="match status" value="1"/>
</dbReference>
<gene>
    <name evidence="2" type="ORF">PAECIP111893_04175</name>
</gene>
<reference evidence="2" key="1">
    <citation type="submission" date="2022-01" db="EMBL/GenBank/DDBJ databases">
        <authorList>
            <person name="Criscuolo A."/>
        </authorList>
    </citation>
    <scope>NUCLEOTIDE SEQUENCE</scope>
    <source>
        <strain evidence="2">CIP111893</strain>
    </source>
</reference>
<evidence type="ECO:0000313" key="2">
    <source>
        <dbReference type="EMBL" id="CAH1216797.1"/>
    </source>
</evidence>
<organism evidence="2 3">
    <name type="scientific">Paenibacillus plantiphilus</name>
    <dbReference type="NCBI Taxonomy" id="2905650"/>
    <lineage>
        <taxon>Bacteria</taxon>
        <taxon>Bacillati</taxon>
        <taxon>Bacillota</taxon>
        <taxon>Bacilli</taxon>
        <taxon>Bacillales</taxon>
        <taxon>Paenibacillaceae</taxon>
        <taxon>Paenibacillus</taxon>
    </lineage>
</organism>
<keyword evidence="3" id="KW-1185">Reference proteome</keyword>
<comment type="caution">
    <text evidence="2">The sequence shown here is derived from an EMBL/GenBank/DDBJ whole genome shotgun (WGS) entry which is preliminary data.</text>
</comment>
<keyword evidence="1" id="KW-0732">Signal</keyword>
<protein>
    <recommendedName>
        <fullName evidence="4">Lipoprotein</fullName>
    </recommendedName>
</protein>
<name>A0ABN8GVD1_9BACL</name>